<dbReference type="InterPro" id="IPR003593">
    <property type="entry name" value="AAA+_ATPase"/>
</dbReference>
<dbReference type="Proteomes" id="UP000594059">
    <property type="component" value="Chromosome"/>
</dbReference>
<dbReference type="Pfam" id="PF00158">
    <property type="entry name" value="Sigma54_activat"/>
    <property type="match status" value="1"/>
</dbReference>
<dbReference type="CDD" id="cd00156">
    <property type="entry name" value="REC"/>
    <property type="match status" value="1"/>
</dbReference>
<dbReference type="PROSITE" id="PS50045">
    <property type="entry name" value="SIGMA54_INTERACT_4"/>
    <property type="match status" value="1"/>
</dbReference>
<sequence>MEPTLFILDDDRSFVRAASEMARQHGYQVHAAHTLAEAREKIPDIRADLLLLDLELPDGRGMDLLADIDLAEHGQVVVVTGSPSIESAMRAVSAPVMDYILKPLCPAQMARLLEQSSPGRWKKSVPSRPPGLDGFVGRSPATQQVADTLVQVAASEATVLIDGESGTGKEVAARALHELSGRSGPFVAINCGAVPHELLASQLFGHERGSFTGAHGRHIGVFEQAAHGTLLLDEIGEMPAQLQVYLLRVLETGTVTRVGGSDAIPVPVRVVAATNRDPLAAVEAGRLREDLYYRLADVPITLPPLRERGDDVILLARMFIDRLNTRYHRSRYLKPRTEGLLLRHAWPGNVRELRSAVQRAYLLEPGDALTVRPAPPRPVLTETDSTIVFTVGTTLAELERRALLKTLDHFDQDKTAAARALGISVRTVHNHLARLEAEDGRTSDAPA</sequence>
<dbReference type="Pfam" id="PF00072">
    <property type="entry name" value="Response_reg"/>
    <property type="match status" value="1"/>
</dbReference>
<dbReference type="SUPFAM" id="SSF46689">
    <property type="entry name" value="Homeodomain-like"/>
    <property type="match status" value="1"/>
</dbReference>
<dbReference type="Gene3D" id="1.10.10.60">
    <property type="entry name" value="Homeodomain-like"/>
    <property type="match status" value="1"/>
</dbReference>
<dbReference type="AlphaFoldDB" id="A0A7S6ZSI5"/>
<dbReference type="InterPro" id="IPR001789">
    <property type="entry name" value="Sig_transdc_resp-reg_receiver"/>
</dbReference>
<evidence type="ECO:0000256" key="4">
    <source>
        <dbReference type="ARBA" id="ARBA00023125"/>
    </source>
</evidence>
<dbReference type="Gene3D" id="3.40.50.2300">
    <property type="match status" value="1"/>
</dbReference>
<gene>
    <name evidence="9" type="ORF">INQ41_12815</name>
</gene>
<reference evidence="9 10" key="1">
    <citation type="submission" date="2020-10" db="EMBL/GenBank/DDBJ databases">
        <title>complete genome sequencing of Lysobacter sp. H21R20.</title>
        <authorList>
            <person name="Bae J.-W."/>
            <person name="Lee S.-Y."/>
        </authorList>
    </citation>
    <scope>NUCLEOTIDE SEQUENCE [LARGE SCALE GENOMIC DNA]</scope>
    <source>
        <strain evidence="9 10">H21R20</strain>
    </source>
</reference>
<accession>A0A7S6ZSI5</accession>
<dbReference type="Pfam" id="PF25601">
    <property type="entry name" value="AAA_lid_14"/>
    <property type="match status" value="1"/>
</dbReference>
<keyword evidence="3" id="KW-0805">Transcription regulation</keyword>
<dbReference type="GO" id="GO:0005524">
    <property type="term" value="F:ATP binding"/>
    <property type="evidence" value="ECO:0007669"/>
    <property type="project" value="UniProtKB-KW"/>
</dbReference>
<dbReference type="Gene3D" id="1.10.8.60">
    <property type="match status" value="1"/>
</dbReference>
<dbReference type="PANTHER" id="PTHR32071">
    <property type="entry name" value="TRANSCRIPTIONAL REGULATORY PROTEIN"/>
    <property type="match status" value="1"/>
</dbReference>
<dbReference type="InterPro" id="IPR002197">
    <property type="entry name" value="HTH_Fis"/>
</dbReference>
<dbReference type="SUPFAM" id="SSF52172">
    <property type="entry name" value="CheY-like"/>
    <property type="match status" value="1"/>
</dbReference>
<dbReference type="EMBL" id="CP063656">
    <property type="protein sequence ID" value="QOW19469.1"/>
    <property type="molecule type" value="Genomic_DNA"/>
</dbReference>
<evidence type="ECO:0000313" key="10">
    <source>
        <dbReference type="Proteomes" id="UP000594059"/>
    </source>
</evidence>
<protein>
    <submittedName>
        <fullName evidence="9">Sigma-54-dependent Fis family transcriptional regulator</fullName>
    </submittedName>
</protein>
<dbReference type="GO" id="GO:0000160">
    <property type="term" value="P:phosphorelay signal transduction system"/>
    <property type="evidence" value="ECO:0007669"/>
    <property type="project" value="InterPro"/>
</dbReference>
<dbReference type="SMART" id="SM00448">
    <property type="entry name" value="REC"/>
    <property type="match status" value="1"/>
</dbReference>
<feature type="domain" description="Response regulatory" evidence="8">
    <location>
        <begin position="4"/>
        <end position="117"/>
    </location>
</feature>
<evidence type="ECO:0000313" key="9">
    <source>
        <dbReference type="EMBL" id="QOW19469.1"/>
    </source>
</evidence>
<evidence type="ECO:0000256" key="3">
    <source>
        <dbReference type="ARBA" id="ARBA00023015"/>
    </source>
</evidence>
<keyword evidence="4" id="KW-0238">DNA-binding</keyword>
<dbReference type="Gene3D" id="3.40.50.300">
    <property type="entry name" value="P-loop containing nucleotide triphosphate hydrolases"/>
    <property type="match status" value="1"/>
</dbReference>
<evidence type="ECO:0000256" key="6">
    <source>
        <dbReference type="PROSITE-ProRule" id="PRU00169"/>
    </source>
</evidence>
<evidence type="ECO:0000256" key="2">
    <source>
        <dbReference type="ARBA" id="ARBA00022840"/>
    </source>
</evidence>
<dbReference type="InterPro" id="IPR011006">
    <property type="entry name" value="CheY-like_superfamily"/>
</dbReference>
<dbReference type="CDD" id="cd00009">
    <property type="entry name" value="AAA"/>
    <property type="match status" value="1"/>
</dbReference>
<dbReference type="InterPro" id="IPR027417">
    <property type="entry name" value="P-loop_NTPase"/>
</dbReference>
<dbReference type="InterPro" id="IPR058031">
    <property type="entry name" value="AAA_lid_NorR"/>
</dbReference>
<dbReference type="GO" id="GO:0043565">
    <property type="term" value="F:sequence-specific DNA binding"/>
    <property type="evidence" value="ECO:0007669"/>
    <property type="project" value="InterPro"/>
</dbReference>
<dbReference type="PROSITE" id="PS50110">
    <property type="entry name" value="RESPONSE_REGULATORY"/>
    <property type="match status" value="1"/>
</dbReference>
<evidence type="ECO:0000259" key="7">
    <source>
        <dbReference type="PROSITE" id="PS50045"/>
    </source>
</evidence>
<organism evidence="9 10">
    <name type="scientific">Novilysobacter ciconiae</name>
    <dbReference type="NCBI Taxonomy" id="2781022"/>
    <lineage>
        <taxon>Bacteria</taxon>
        <taxon>Pseudomonadati</taxon>
        <taxon>Pseudomonadota</taxon>
        <taxon>Gammaproteobacteria</taxon>
        <taxon>Lysobacterales</taxon>
        <taxon>Lysobacteraceae</taxon>
        <taxon>Novilysobacter</taxon>
    </lineage>
</organism>
<dbReference type="Pfam" id="PF02954">
    <property type="entry name" value="HTH_8"/>
    <property type="match status" value="1"/>
</dbReference>
<dbReference type="GO" id="GO:0006355">
    <property type="term" value="P:regulation of DNA-templated transcription"/>
    <property type="evidence" value="ECO:0007669"/>
    <property type="project" value="InterPro"/>
</dbReference>
<keyword evidence="5" id="KW-0804">Transcription</keyword>
<evidence type="ECO:0000256" key="1">
    <source>
        <dbReference type="ARBA" id="ARBA00022741"/>
    </source>
</evidence>
<dbReference type="InterPro" id="IPR009057">
    <property type="entry name" value="Homeodomain-like_sf"/>
</dbReference>
<keyword evidence="6" id="KW-0597">Phosphoprotein</keyword>
<dbReference type="SMART" id="SM00382">
    <property type="entry name" value="AAA"/>
    <property type="match status" value="1"/>
</dbReference>
<name>A0A7S6ZSI5_9GAMM</name>
<proteinExistence type="predicted"/>
<keyword evidence="10" id="KW-1185">Reference proteome</keyword>
<dbReference type="InterPro" id="IPR002078">
    <property type="entry name" value="Sigma_54_int"/>
</dbReference>
<feature type="domain" description="Sigma-54 factor interaction" evidence="7">
    <location>
        <begin position="135"/>
        <end position="362"/>
    </location>
</feature>
<feature type="modified residue" description="4-aspartylphosphate" evidence="6">
    <location>
        <position position="53"/>
    </location>
</feature>
<dbReference type="FunFam" id="3.40.50.300:FF:000006">
    <property type="entry name" value="DNA-binding transcriptional regulator NtrC"/>
    <property type="match status" value="1"/>
</dbReference>
<evidence type="ECO:0000256" key="5">
    <source>
        <dbReference type="ARBA" id="ARBA00023163"/>
    </source>
</evidence>
<keyword evidence="2" id="KW-0067">ATP-binding</keyword>
<dbReference type="RefSeq" id="WP_193985048.1">
    <property type="nucleotide sequence ID" value="NZ_CP063656.1"/>
</dbReference>
<dbReference type="SUPFAM" id="SSF52540">
    <property type="entry name" value="P-loop containing nucleoside triphosphate hydrolases"/>
    <property type="match status" value="1"/>
</dbReference>
<keyword evidence="1" id="KW-0547">Nucleotide-binding</keyword>
<evidence type="ECO:0000259" key="8">
    <source>
        <dbReference type="PROSITE" id="PS50110"/>
    </source>
</evidence>
<dbReference type="KEGG" id="lcic:INQ41_12815"/>
<dbReference type="PANTHER" id="PTHR32071:SF117">
    <property type="entry name" value="PTS-DEPENDENT DIHYDROXYACETONE KINASE OPERON REGULATORY PROTEIN-RELATED"/>
    <property type="match status" value="1"/>
</dbReference>